<protein>
    <submittedName>
        <fullName evidence="2">Cyclophilin-like fold protein</fullName>
    </submittedName>
</protein>
<sequence length="65" mass="6938">MTSKDCSTNQKIAHLPRKLTGAGSIRFGNVAPGDLCYYAPCRRPRGLGRLDGGPAPLLLRVESLA</sequence>
<dbReference type="EMBL" id="JBHRXE010000033">
    <property type="protein sequence ID" value="MFC3570163.1"/>
    <property type="molecule type" value="Genomic_DNA"/>
</dbReference>
<reference evidence="3" key="1">
    <citation type="journal article" date="2019" name="Int. J. Syst. Evol. Microbiol.">
        <title>The Global Catalogue of Microorganisms (GCM) 10K type strain sequencing project: providing services to taxonomists for standard genome sequencing and annotation.</title>
        <authorList>
            <consortium name="The Broad Institute Genomics Platform"/>
            <consortium name="The Broad Institute Genome Sequencing Center for Infectious Disease"/>
            <person name="Wu L."/>
            <person name="Ma J."/>
        </authorList>
    </citation>
    <scope>NUCLEOTIDE SEQUENCE [LARGE SCALE GENOMIC DNA]</scope>
    <source>
        <strain evidence="3">VKM B-3226</strain>
    </source>
</reference>
<gene>
    <name evidence="2" type="ORF">ACFOMP_11935</name>
</gene>
<evidence type="ECO:0000313" key="3">
    <source>
        <dbReference type="Proteomes" id="UP001595596"/>
    </source>
</evidence>
<accession>A0ABV7RZV1</accession>
<evidence type="ECO:0000313" key="2">
    <source>
        <dbReference type="EMBL" id="MFC3570163.1"/>
    </source>
</evidence>
<dbReference type="InterPro" id="IPR041183">
    <property type="entry name" value="Cyclophilin-like"/>
</dbReference>
<name>A0ABV7RZV1_9RHOB</name>
<evidence type="ECO:0000259" key="1">
    <source>
        <dbReference type="Pfam" id="PF18050"/>
    </source>
</evidence>
<organism evidence="2 3">
    <name type="scientific">Paracoccus simplex</name>
    <dbReference type="NCBI Taxonomy" id="2086346"/>
    <lineage>
        <taxon>Bacteria</taxon>
        <taxon>Pseudomonadati</taxon>
        <taxon>Pseudomonadota</taxon>
        <taxon>Alphaproteobacteria</taxon>
        <taxon>Rhodobacterales</taxon>
        <taxon>Paracoccaceae</taxon>
        <taxon>Paracoccus</taxon>
    </lineage>
</organism>
<dbReference type="Proteomes" id="UP001595596">
    <property type="component" value="Unassembled WGS sequence"/>
</dbReference>
<comment type="caution">
    <text evidence="2">The sequence shown here is derived from an EMBL/GenBank/DDBJ whole genome shotgun (WGS) entry which is preliminary data.</text>
</comment>
<proteinExistence type="predicted"/>
<dbReference type="Pfam" id="PF18050">
    <property type="entry name" value="Cyclophil_like2"/>
    <property type="match status" value="1"/>
</dbReference>
<keyword evidence="3" id="KW-1185">Reference proteome</keyword>
<feature type="domain" description="Cyclophilin-like" evidence="1">
    <location>
        <begin position="2"/>
        <end position="40"/>
    </location>
</feature>
<dbReference type="RefSeq" id="WP_379030907.1">
    <property type="nucleotide sequence ID" value="NZ_JBHRXE010000033.1"/>
</dbReference>